<dbReference type="Proteomes" id="UP000504618">
    <property type="component" value="Unplaced"/>
</dbReference>
<proteinExistence type="predicted"/>
<organism evidence="1 2">
    <name type="scientific">Temnothorax curvispinosus</name>
    <dbReference type="NCBI Taxonomy" id="300111"/>
    <lineage>
        <taxon>Eukaryota</taxon>
        <taxon>Metazoa</taxon>
        <taxon>Ecdysozoa</taxon>
        <taxon>Arthropoda</taxon>
        <taxon>Hexapoda</taxon>
        <taxon>Insecta</taxon>
        <taxon>Pterygota</taxon>
        <taxon>Neoptera</taxon>
        <taxon>Endopterygota</taxon>
        <taxon>Hymenoptera</taxon>
        <taxon>Apocrita</taxon>
        <taxon>Aculeata</taxon>
        <taxon>Formicoidea</taxon>
        <taxon>Formicidae</taxon>
        <taxon>Myrmicinae</taxon>
        <taxon>Temnothorax</taxon>
    </lineage>
</organism>
<protein>
    <submittedName>
        <fullName evidence="2">Uncharacterized protein LOC112451629</fullName>
    </submittedName>
</protein>
<dbReference type="RefSeq" id="XP_024867148.1">
    <property type="nucleotide sequence ID" value="XM_025011380.1"/>
</dbReference>
<accession>A0A6J1PCE6</accession>
<dbReference type="GeneID" id="112451629"/>
<reference evidence="2" key="1">
    <citation type="submission" date="2025-08" db="UniProtKB">
        <authorList>
            <consortium name="RefSeq"/>
        </authorList>
    </citation>
    <scope>IDENTIFICATION</scope>
    <source>
        <tissue evidence="2">Whole body</tissue>
    </source>
</reference>
<evidence type="ECO:0000313" key="2">
    <source>
        <dbReference type="RefSeq" id="XP_024867148.1"/>
    </source>
</evidence>
<name>A0A6J1PCE6_9HYME</name>
<evidence type="ECO:0000313" key="1">
    <source>
        <dbReference type="Proteomes" id="UP000504618"/>
    </source>
</evidence>
<gene>
    <name evidence="2" type="primary">LOC112451629</name>
</gene>
<keyword evidence="1" id="KW-1185">Reference proteome</keyword>
<dbReference type="AlphaFoldDB" id="A0A6J1PCE6"/>
<sequence>MRIRSLLLTFHYRRRLTCRLHGKHTKQSDFKYTQWYIWKHNCWHINGHTWWHDNGHTCEHTNFEPRGKVYITWNNYDKLKRQEIHGTPQNCSCNSKVSTR</sequence>